<evidence type="ECO:0000256" key="5">
    <source>
        <dbReference type="ARBA" id="ARBA00023002"/>
    </source>
</evidence>
<organism evidence="9 10">
    <name type="scientific">Penicillium malachiteum</name>
    <dbReference type="NCBI Taxonomy" id="1324776"/>
    <lineage>
        <taxon>Eukaryota</taxon>
        <taxon>Fungi</taxon>
        <taxon>Dikarya</taxon>
        <taxon>Ascomycota</taxon>
        <taxon>Pezizomycotina</taxon>
        <taxon>Eurotiomycetes</taxon>
        <taxon>Eurotiomycetidae</taxon>
        <taxon>Eurotiales</taxon>
        <taxon>Aspergillaceae</taxon>
        <taxon>Penicillium</taxon>
    </lineage>
</organism>
<reference evidence="9" key="1">
    <citation type="journal article" date="2023" name="IMA Fungus">
        <title>Comparative genomic study of the Penicillium genus elucidates a diverse pangenome and 15 lateral gene transfer events.</title>
        <authorList>
            <person name="Petersen C."/>
            <person name="Sorensen T."/>
            <person name="Nielsen M.R."/>
            <person name="Sondergaard T.E."/>
            <person name="Sorensen J.L."/>
            <person name="Fitzpatrick D.A."/>
            <person name="Frisvad J.C."/>
            <person name="Nielsen K.L."/>
        </authorList>
    </citation>
    <scope>NUCLEOTIDE SEQUENCE</scope>
    <source>
        <strain evidence="9">IBT 17514</strain>
    </source>
</reference>
<evidence type="ECO:0000256" key="1">
    <source>
        <dbReference type="ARBA" id="ARBA00001971"/>
    </source>
</evidence>
<dbReference type="InterPro" id="IPR002401">
    <property type="entry name" value="Cyt_P450_E_grp-I"/>
</dbReference>
<keyword evidence="10" id="KW-1185">Reference proteome</keyword>
<sequence>MSFKDEPPEDSQNEKLKFITKLSAGINKIRFLGKRLDIEQALVKYSNPDHDLSKFQKAKTRLRSAHGGTTGLFKLPDCAPLVYQYFDPANTEAHAEKRKGITVIQNGKSAGKWVHGYFERKAQVEYETGREDSPMTVPPSYREPLISPFNAPDHPATTKSLVEWLTNGRLSSEALRESMGLGRIRCRETRNRRRDSSDVEETSGDRLTEKLNDQSEQRESSEDRTKYSVGIKTDTKPVRKDVLYPVIPPKNWSAKWPLGLDLLSKAFRYDSRQRILQSFLDVITETDSDTFEQKLLFVCGIDTIDPENIKAVLSDQSKGTHTSFYGISTSGFDLQPFILFWGVGYSPRTVQSGNTRVTFYGPNFQQIRSAVDKLVKAIPDGEEVDLQPLFSPDNADDSFLIIWEAFDIDNIERPHKARIRVWTRIQSWAGLSCSMRPARRLILALGGKKFRDACKICHHFVDSAVHKALDSSRNKEPCSSDKESYNFIEALIEETTDPKILRDQCINILLAGRDTTACCLTWALRLLVLHPRVMAKLRSEFKETFGVAPQENIDLARRLHAEHVNIRNLN</sequence>
<dbReference type="Pfam" id="PF00067">
    <property type="entry name" value="p450"/>
    <property type="match status" value="1"/>
</dbReference>
<evidence type="ECO:0000256" key="2">
    <source>
        <dbReference type="ARBA" id="ARBA00010617"/>
    </source>
</evidence>
<dbReference type="GO" id="GO:0016705">
    <property type="term" value="F:oxidoreductase activity, acting on paired donors, with incorporation or reduction of molecular oxygen"/>
    <property type="evidence" value="ECO:0007669"/>
    <property type="project" value="InterPro"/>
</dbReference>
<dbReference type="Proteomes" id="UP001215712">
    <property type="component" value="Unassembled WGS sequence"/>
</dbReference>
<evidence type="ECO:0000256" key="4">
    <source>
        <dbReference type="ARBA" id="ARBA00022723"/>
    </source>
</evidence>
<feature type="compositionally biased region" description="Basic and acidic residues" evidence="8">
    <location>
        <begin position="188"/>
        <end position="226"/>
    </location>
</feature>
<dbReference type="GO" id="GO:0043386">
    <property type="term" value="P:mycotoxin biosynthetic process"/>
    <property type="evidence" value="ECO:0007669"/>
    <property type="project" value="UniProtKB-ARBA"/>
</dbReference>
<dbReference type="GO" id="GO:0020037">
    <property type="term" value="F:heme binding"/>
    <property type="evidence" value="ECO:0007669"/>
    <property type="project" value="InterPro"/>
</dbReference>
<comment type="caution">
    <text evidence="9">The sequence shown here is derived from an EMBL/GenBank/DDBJ whole genome shotgun (WGS) entry which is preliminary data.</text>
</comment>
<dbReference type="PANTHER" id="PTHR24287">
    <property type="entry name" value="P450, PUTATIVE (EUROFUNG)-RELATED"/>
    <property type="match status" value="1"/>
</dbReference>
<keyword evidence="7" id="KW-0503">Monooxygenase</keyword>
<dbReference type="InterPro" id="IPR047146">
    <property type="entry name" value="Cyt_P450_E_CYP52_fungi"/>
</dbReference>
<dbReference type="InterPro" id="IPR036396">
    <property type="entry name" value="Cyt_P450_sf"/>
</dbReference>
<keyword evidence="5" id="KW-0560">Oxidoreductase</keyword>
<dbReference type="PRINTS" id="PR00463">
    <property type="entry name" value="EP450I"/>
</dbReference>
<comment type="similarity">
    <text evidence="2">Belongs to the cytochrome P450 family.</text>
</comment>
<dbReference type="AlphaFoldDB" id="A0AAD6HJ00"/>
<evidence type="ECO:0000313" key="9">
    <source>
        <dbReference type="EMBL" id="KAJ5719699.1"/>
    </source>
</evidence>
<dbReference type="InterPro" id="IPR001128">
    <property type="entry name" value="Cyt_P450"/>
</dbReference>
<dbReference type="Gene3D" id="1.10.630.10">
    <property type="entry name" value="Cytochrome P450"/>
    <property type="match status" value="1"/>
</dbReference>
<dbReference type="PANTHER" id="PTHR24287:SF1">
    <property type="entry name" value="P450, PUTATIVE (EUROFUNG)-RELATED"/>
    <property type="match status" value="1"/>
</dbReference>
<evidence type="ECO:0000256" key="6">
    <source>
        <dbReference type="ARBA" id="ARBA00023004"/>
    </source>
</evidence>
<proteinExistence type="inferred from homology"/>
<name>A0AAD6HJ00_9EURO</name>
<reference evidence="9" key="2">
    <citation type="submission" date="2023-01" db="EMBL/GenBank/DDBJ databases">
        <authorList>
            <person name="Petersen C."/>
        </authorList>
    </citation>
    <scope>NUCLEOTIDE SEQUENCE</scope>
    <source>
        <strain evidence="9">IBT 17514</strain>
    </source>
</reference>
<evidence type="ECO:0000256" key="3">
    <source>
        <dbReference type="ARBA" id="ARBA00022617"/>
    </source>
</evidence>
<evidence type="ECO:0000313" key="10">
    <source>
        <dbReference type="Proteomes" id="UP001215712"/>
    </source>
</evidence>
<protein>
    <submittedName>
        <fullName evidence="9">N-alkane-inducible cytochrome P450</fullName>
    </submittedName>
</protein>
<dbReference type="GO" id="GO:0004497">
    <property type="term" value="F:monooxygenase activity"/>
    <property type="evidence" value="ECO:0007669"/>
    <property type="project" value="UniProtKB-KW"/>
</dbReference>
<dbReference type="GO" id="GO:0005506">
    <property type="term" value="F:iron ion binding"/>
    <property type="evidence" value="ECO:0007669"/>
    <property type="project" value="InterPro"/>
</dbReference>
<evidence type="ECO:0000256" key="7">
    <source>
        <dbReference type="ARBA" id="ARBA00023033"/>
    </source>
</evidence>
<evidence type="ECO:0000256" key="8">
    <source>
        <dbReference type="SAM" id="MobiDB-lite"/>
    </source>
</evidence>
<comment type="cofactor">
    <cofactor evidence="1">
        <name>heme</name>
        <dbReference type="ChEBI" id="CHEBI:30413"/>
    </cofactor>
</comment>
<gene>
    <name evidence="9" type="ORF">N7493_007277</name>
</gene>
<keyword evidence="3" id="KW-0349">Heme</keyword>
<feature type="region of interest" description="Disordered" evidence="8">
    <location>
        <begin position="188"/>
        <end position="231"/>
    </location>
</feature>
<keyword evidence="6" id="KW-0408">Iron</keyword>
<dbReference type="SUPFAM" id="SSF48264">
    <property type="entry name" value="Cytochrome P450"/>
    <property type="match status" value="1"/>
</dbReference>
<keyword evidence="4" id="KW-0479">Metal-binding</keyword>
<accession>A0AAD6HJ00</accession>
<dbReference type="EMBL" id="JAQJAN010000010">
    <property type="protein sequence ID" value="KAJ5719699.1"/>
    <property type="molecule type" value="Genomic_DNA"/>
</dbReference>